<proteinExistence type="predicted"/>
<keyword evidence="4 5" id="KW-0472">Membrane</keyword>
<keyword evidence="2 5" id="KW-0812">Transmembrane</keyword>
<dbReference type="Proteomes" id="UP001234178">
    <property type="component" value="Unassembled WGS sequence"/>
</dbReference>
<dbReference type="EMBL" id="JAOYFB010000038">
    <property type="protein sequence ID" value="KAK4026512.1"/>
    <property type="molecule type" value="Genomic_DNA"/>
</dbReference>
<evidence type="ECO:0000256" key="2">
    <source>
        <dbReference type="ARBA" id="ARBA00022692"/>
    </source>
</evidence>
<comment type="caution">
    <text evidence="7">The sequence shown here is derived from an EMBL/GenBank/DDBJ whole genome shotgun (WGS) entry which is preliminary data.</text>
</comment>
<evidence type="ECO:0000256" key="3">
    <source>
        <dbReference type="ARBA" id="ARBA00022989"/>
    </source>
</evidence>
<feature type="transmembrane region" description="Helical" evidence="5">
    <location>
        <begin position="109"/>
        <end position="135"/>
    </location>
</feature>
<evidence type="ECO:0000256" key="4">
    <source>
        <dbReference type="ARBA" id="ARBA00023136"/>
    </source>
</evidence>
<dbReference type="InterPro" id="IPR006694">
    <property type="entry name" value="Fatty_acid_hydroxylase"/>
</dbReference>
<protein>
    <recommendedName>
        <fullName evidence="6">Fatty acid hydroxylase domain-containing protein</fullName>
    </recommendedName>
</protein>
<feature type="transmembrane region" description="Helical" evidence="5">
    <location>
        <begin position="52"/>
        <end position="71"/>
    </location>
</feature>
<reference evidence="7 8" key="1">
    <citation type="journal article" date="2023" name="Nucleic Acids Res.">
        <title>The hologenome of Daphnia magna reveals possible DNA methylation and microbiome-mediated evolution of the host genome.</title>
        <authorList>
            <person name="Chaturvedi A."/>
            <person name="Li X."/>
            <person name="Dhandapani V."/>
            <person name="Marshall H."/>
            <person name="Kissane S."/>
            <person name="Cuenca-Cambronero M."/>
            <person name="Asole G."/>
            <person name="Calvet F."/>
            <person name="Ruiz-Romero M."/>
            <person name="Marangio P."/>
            <person name="Guigo R."/>
            <person name="Rago D."/>
            <person name="Mirbahai L."/>
            <person name="Eastwood N."/>
            <person name="Colbourne J.K."/>
            <person name="Zhou J."/>
            <person name="Mallon E."/>
            <person name="Orsini L."/>
        </authorList>
    </citation>
    <scope>NUCLEOTIDE SEQUENCE [LARGE SCALE GENOMIC DNA]</scope>
    <source>
        <strain evidence="7">LRV0_1</strain>
    </source>
</reference>
<accession>A0ABR0AN19</accession>
<comment type="subcellular location">
    <subcellularLocation>
        <location evidence="1">Membrane</location>
    </subcellularLocation>
</comment>
<evidence type="ECO:0000256" key="1">
    <source>
        <dbReference type="ARBA" id="ARBA00004370"/>
    </source>
</evidence>
<evidence type="ECO:0000313" key="8">
    <source>
        <dbReference type="Proteomes" id="UP001234178"/>
    </source>
</evidence>
<evidence type="ECO:0000313" key="7">
    <source>
        <dbReference type="EMBL" id="KAK4026512.1"/>
    </source>
</evidence>
<dbReference type="Pfam" id="PF04116">
    <property type="entry name" value="FA_hydroxylase"/>
    <property type="match status" value="1"/>
</dbReference>
<dbReference type="InterPro" id="IPR050307">
    <property type="entry name" value="Sterol_Desaturase_Related"/>
</dbReference>
<feature type="transmembrane region" description="Helical" evidence="5">
    <location>
        <begin position="165"/>
        <end position="183"/>
    </location>
</feature>
<keyword evidence="8" id="KW-1185">Reference proteome</keyword>
<organism evidence="7 8">
    <name type="scientific">Daphnia magna</name>
    <dbReference type="NCBI Taxonomy" id="35525"/>
    <lineage>
        <taxon>Eukaryota</taxon>
        <taxon>Metazoa</taxon>
        <taxon>Ecdysozoa</taxon>
        <taxon>Arthropoda</taxon>
        <taxon>Crustacea</taxon>
        <taxon>Branchiopoda</taxon>
        <taxon>Diplostraca</taxon>
        <taxon>Cladocera</taxon>
        <taxon>Anomopoda</taxon>
        <taxon>Daphniidae</taxon>
        <taxon>Daphnia</taxon>
    </lineage>
</organism>
<dbReference type="PANTHER" id="PTHR11863">
    <property type="entry name" value="STEROL DESATURASE"/>
    <property type="match status" value="1"/>
</dbReference>
<gene>
    <name evidence="7" type="ORF">OUZ56_015507</name>
</gene>
<evidence type="ECO:0000259" key="6">
    <source>
        <dbReference type="Pfam" id="PF04116"/>
    </source>
</evidence>
<feature type="domain" description="Fatty acid hydroxylase" evidence="6">
    <location>
        <begin position="208"/>
        <end position="330"/>
    </location>
</feature>
<sequence>MKWDWRNGTGEMGLKISTSRIAAAAEVTTSFWEVQTVYWNFSSFIMKLMRQCGGWLGQLLVACILFFIIVVNGQTFVTRLLQARTLVGMALNSYWKSILNFFGNNDYYLYVWGCILCIQVPFWSVGGMFMFMDYFNWPKWTRKYKIQPGINEPIDLNKLIETVKVVLINQWAIANPLLLVSYLLKKMTNTMPGIYELPTLERFLIEMTVLFIVDEIALYYVHRIMHHPKLYARVHKKHHEWHAPIAISVVYTTKIENLMITAGTALGPFLMNPHLVTLYVWYTLVHLRGLKNHCGYHFPWLPTPEDHDYHHMMSNACFGRTLALDWLHGTDKGYHAYRARKKALHEQNSAELVNNKSE</sequence>
<feature type="transmembrane region" description="Helical" evidence="5">
    <location>
        <begin position="203"/>
        <end position="221"/>
    </location>
</feature>
<name>A0ABR0AN19_9CRUS</name>
<evidence type="ECO:0000256" key="5">
    <source>
        <dbReference type="SAM" id="Phobius"/>
    </source>
</evidence>
<keyword evidence="3 5" id="KW-1133">Transmembrane helix</keyword>